<protein>
    <recommendedName>
        <fullName evidence="1">Cyclic nucleotide-binding domain-containing protein</fullName>
    </recommendedName>
</protein>
<dbReference type="AlphaFoldDB" id="A0A0F9E098"/>
<dbReference type="SUPFAM" id="SSF56281">
    <property type="entry name" value="Metallo-hydrolase/oxidoreductase"/>
    <property type="match status" value="1"/>
</dbReference>
<dbReference type="GO" id="GO:0034236">
    <property type="term" value="F:protein kinase A catalytic subunit binding"/>
    <property type="evidence" value="ECO:0007669"/>
    <property type="project" value="TreeGrafter"/>
</dbReference>
<dbReference type="CDD" id="cd00038">
    <property type="entry name" value="CAP_ED"/>
    <property type="match status" value="2"/>
</dbReference>
<dbReference type="InterPro" id="IPR018488">
    <property type="entry name" value="cNMP-bd_CS"/>
</dbReference>
<dbReference type="PRINTS" id="PR00103">
    <property type="entry name" value="CAMPKINASE"/>
</dbReference>
<dbReference type="InterPro" id="IPR018490">
    <property type="entry name" value="cNMP-bd_dom_sf"/>
</dbReference>
<dbReference type="PROSITE" id="PS50042">
    <property type="entry name" value="CNMP_BINDING_3"/>
    <property type="match status" value="2"/>
</dbReference>
<dbReference type="SUPFAM" id="SSF51206">
    <property type="entry name" value="cAMP-binding domain-like"/>
    <property type="match status" value="2"/>
</dbReference>
<dbReference type="GO" id="GO:0030552">
    <property type="term" value="F:cAMP binding"/>
    <property type="evidence" value="ECO:0007669"/>
    <property type="project" value="TreeGrafter"/>
</dbReference>
<dbReference type="Gene3D" id="2.60.120.10">
    <property type="entry name" value="Jelly Rolls"/>
    <property type="match status" value="2"/>
</dbReference>
<evidence type="ECO:0000313" key="2">
    <source>
        <dbReference type="EMBL" id="KKL59521.1"/>
    </source>
</evidence>
<dbReference type="Pfam" id="PF23023">
    <property type="entry name" value="Anti-Pycsar_Apyc1"/>
    <property type="match status" value="1"/>
</dbReference>
<feature type="non-terminal residue" evidence="2">
    <location>
        <position position="1"/>
    </location>
</feature>
<dbReference type="Pfam" id="PF00027">
    <property type="entry name" value="cNMP_binding"/>
    <property type="match status" value="2"/>
</dbReference>
<feature type="domain" description="Cyclic nucleotide-binding" evidence="1">
    <location>
        <begin position="350"/>
        <end position="466"/>
    </location>
</feature>
<feature type="domain" description="Cyclic nucleotide-binding" evidence="1">
    <location>
        <begin position="222"/>
        <end position="321"/>
    </location>
</feature>
<proteinExistence type="predicted"/>
<dbReference type="PANTHER" id="PTHR11635:SF152">
    <property type="entry name" value="CAMP-DEPENDENT PROTEIN KINASE TYPE I REGULATORY SUBUNIT-RELATED"/>
    <property type="match status" value="1"/>
</dbReference>
<dbReference type="InterPro" id="IPR050503">
    <property type="entry name" value="cAMP-dep_PK_reg_su-like"/>
</dbReference>
<comment type="caution">
    <text evidence="2">The sequence shown here is derived from an EMBL/GenBank/DDBJ whole genome shotgun (WGS) entry which is preliminary data.</text>
</comment>
<name>A0A0F9E098_9ZZZZ</name>
<evidence type="ECO:0000259" key="1">
    <source>
        <dbReference type="PROSITE" id="PS50042"/>
    </source>
</evidence>
<dbReference type="GO" id="GO:0005952">
    <property type="term" value="C:cAMP-dependent protein kinase complex"/>
    <property type="evidence" value="ECO:0007669"/>
    <property type="project" value="InterPro"/>
</dbReference>
<dbReference type="GO" id="GO:0005829">
    <property type="term" value="C:cytosol"/>
    <property type="evidence" value="ECO:0007669"/>
    <property type="project" value="TreeGrafter"/>
</dbReference>
<dbReference type="PROSITE" id="PS00889">
    <property type="entry name" value="CNMP_BINDING_2"/>
    <property type="match status" value="1"/>
</dbReference>
<dbReference type="SMART" id="SM00100">
    <property type="entry name" value="cNMP"/>
    <property type="match status" value="2"/>
</dbReference>
<dbReference type="InterPro" id="IPR014710">
    <property type="entry name" value="RmlC-like_jellyroll"/>
</dbReference>
<dbReference type="InterPro" id="IPR036866">
    <property type="entry name" value="RibonucZ/Hydroxyglut_hydro"/>
</dbReference>
<dbReference type="Gene3D" id="3.60.15.10">
    <property type="entry name" value="Ribonuclease Z/Hydroxyacylglutathione hydrolase-like"/>
    <property type="match status" value="1"/>
</dbReference>
<sequence>VNPKLIDSIILTHCHADHDAGTLQKILEEGKITIYSTKTVMTSFLKKYSSLTGEPVSYLIRLFNFHPIYLGKPVYMHGGEFIFFYTLHSIPTIGFTLKFQDQSFVYSSDHQGSPSVQRQLLENKVIDRDRYLQLQSFPWNSKVIYHEAGVPPLHTPVSFLNSLPRKLQKRIYVYHIAKKDFPKNSGLNLATFGIENTLYFKTKPPAYEDTYQILSVLKHLDFFDDLTVEKSQEFVSIVEEHHFKKGAMIIRKGMPGEYFYIIRSGNVEIKDEKLIISKILGTYEYFGEGALLSETLRSADVVAETEVMTYAIHKDKFFSFIYGTAFEKTLQRLIKIRSSETWNIMATSPILQQLTTYQKTWLESILVPKELKRRGTLIKEDKSLEQFYIIREGQVAVSRKGRAVTDLKRGDVIGALHRIQRDELARFTVSYKGNLSLFTVDRSDLNDFLELNPGLGMKLADDYHFED</sequence>
<gene>
    <name evidence="2" type="ORF">LCGC14_2214510</name>
</gene>
<dbReference type="PANTHER" id="PTHR11635">
    <property type="entry name" value="CAMP-DEPENDENT PROTEIN KINASE REGULATORY CHAIN"/>
    <property type="match status" value="1"/>
</dbReference>
<reference evidence="2" key="1">
    <citation type="journal article" date="2015" name="Nature">
        <title>Complex archaea that bridge the gap between prokaryotes and eukaryotes.</title>
        <authorList>
            <person name="Spang A."/>
            <person name="Saw J.H."/>
            <person name="Jorgensen S.L."/>
            <person name="Zaremba-Niedzwiedzka K."/>
            <person name="Martijn J."/>
            <person name="Lind A.E."/>
            <person name="van Eijk R."/>
            <person name="Schleper C."/>
            <person name="Guy L."/>
            <person name="Ettema T.J."/>
        </authorList>
    </citation>
    <scope>NUCLEOTIDE SEQUENCE</scope>
</reference>
<dbReference type="InterPro" id="IPR000595">
    <property type="entry name" value="cNMP-bd_dom"/>
</dbReference>
<dbReference type="GO" id="GO:0004862">
    <property type="term" value="F:cAMP-dependent protein kinase inhibitor activity"/>
    <property type="evidence" value="ECO:0007669"/>
    <property type="project" value="TreeGrafter"/>
</dbReference>
<dbReference type="EMBL" id="LAZR01029456">
    <property type="protein sequence ID" value="KKL59521.1"/>
    <property type="molecule type" value="Genomic_DNA"/>
</dbReference>
<organism evidence="2">
    <name type="scientific">marine sediment metagenome</name>
    <dbReference type="NCBI Taxonomy" id="412755"/>
    <lineage>
        <taxon>unclassified sequences</taxon>
        <taxon>metagenomes</taxon>
        <taxon>ecological metagenomes</taxon>
    </lineage>
</organism>
<accession>A0A0F9E098</accession>